<evidence type="ECO:0000313" key="4">
    <source>
        <dbReference type="EMBL" id="KAH3697409.1"/>
    </source>
</evidence>
<dbReference type="AlphaFoldDB" id="A0A9D3YF45"/>
<proteinExistence type="predicted"/>
<sequence>MPAGQEAATMPTCSECQTLPDIKKQIIKSFSGNEAEVRYNQAHTSTKNVIERCFGVWKRTFHILHVEIRMKPAKVTRIVLACPVLHNMRRMVSELCRHMEENHQDYQRGVLLGDSGYPCRPFLMTPYLNTGEFD</sequence>
<evidence type="ECO:0000256" key="1">
    <source>
        <dbReference type="ARBA" id="ARBA00001968"/>
    </source>
</evidence>
<protein>
    <recommendedName>
        <fullName evidence="3">DDE Tnp4 domain-containing protein</fullName>
    </recommendedName>
</protein>
<dbReference type="GO" id="GO:0046872">
    <property type="term" value="F:metal ion binding"/>
    <property type="evidence" value="ECO:0007669"/>
    <property type="project" value="UniProtKB-KW"/>
</dbReference>
<dbReference type="InterPro" id="IPR027806">
    <property type="entry name" value="HARBI1_dom"/>
</dbReference>
<comment type="cofactor">
    <cofactor evidence="1">
        <name>a divalent metal cation</name>
        <dbReference type="ChEBI" id="CHEBI:60240"/>
    </cofactor>
</comment>
<evidence type="ECO:0000313" key="5">
    <source>
        <dbReference type="Proteomes" id="UP000828390"/>
    </source>
</evidence>
<evidence type="ECO:0000259" key="3">
    <source>
        <dbReference type="Pfam" id="PF13359"/>
    </source>
</evidence>
<dbReference type="Proteomes" id="UP000828390">
    <property type="component" value="Unassembled WGS sequence"/>
</dbReference>
<keyword evidence="2" id="KW-0479">Metal-binding</keyword>
<dbReference type="Pfam" id="PF13359">
    <property type="entry name" value="DDE_Tnp_4"/>
    <property type="match status" value="1"/>
</dbReference>
<gene>
    <name evidence="4" type="ORF">DPMN_084910</name>
</gene>
<organism evidence="4 5">
    <name type="scientific">Dreissena polymorpha</name>
    <name type="common">Zebra mussel</name>
    <name type="synonym">Mytilus polymorpha</name>
    <dbReference type="NCBI Taxonomy" id="45954"/>
    <lineage>
        <taxon>Eukaryota</taxon>
        <taxon>Metazoa</taxon>
        <taxon>Spiralia</taxon>
        <taxon>Lophotrochozoa</taxon>
        <taxon>Mollusca</taxon>
        <taxon>Bivalvia</taxon>
        <taxon>Autobranchia</taxon>
        <taxon>Heteroconchia</taxon>
        <taxon>Euheterodonta</taxon>
        <taxon>Imparidentia</taxon>
        <taxon>Neoheterodontei</taxon>
        <taxon>Myida</taxon>
        <taxon>Dreissenoidea</taxon>
        <taxon>Dreissenidae</taxon>
        <taxon>Dreissena</taxon>
    </lineage>
</organism>
<dbReference type="EMBL" id="JAIWYP010000016">
    <property type="protein sequence ID" value="KAH3697409.1"/>
    <property type="molecule type" value="Genomic_DNA"/>
</dbReference>
<reference evidence="4" key="2">
    <citation type="submission" date="2020-11" db="EMBL/GenBank/DDBJ databases">
        <authorList>
            <person name="McCartney M.A."/>
            <person name="Auch B."/>
            <person name="Kono T."/>
            <person name="Mallez S."/>
            <person name="Becker A."/>
            <person name="Gohl D.M."/>
            <person name="Silverstein K.A.T."/>
            <person name="Koren S."/>
            <person name="Bechman K.B."/>
            <person name="Herman A."/>
            <person name="Abrahante J.E."/>
            <person name="Garbe J."/>
        </authorList>
    </citation>
    <scope>NUCLEOTIDE SEQUENCE</scope>
    <source>
        <strain evidence="4">Duluth1</strain>
        <tissue evidence="4">Whole animal</tissue>
    </source>
</reference>
<name>A0A9D3YF45_DREPO</name>
<comment type="caution">
    <text evidence="4">The sequence shown here is derived from an EMBL/GenBank/DDBJ whole genome shotgun (WGS) entry which is preliminary data.</text>
</comment>
<accession>A0A9D3YF45</accession>
<keyword evidence="5" id="KW-1185">Reference proteome</keyword>
<reference evidence="4" key="1">
    <citation type="journal article" date="2019" name="bioRxiv">
        <title>The Genome of the Zebra Mussel, Dreissena polymorpha: A Resource for Invasive Species Research.</title>
        <authorList>
            <person name="McCartney M.A."/>
            <person name="Auch B."/>
            <person name="Kono T."/>
            <person name="Mallez S."/>
            <person name="Zhang Y."/>
            <person name="Obille A."/>
            <person name="Becker A."/>
            <person name="Abrahante J.E."/>
            <person name="Garbe J."/>
            <person name="Badalamenti J.P."/>
            <person name="Herman A."/>
            <person name="Mangelson H."/>
            <person name="Liachko I."/>
            <person name="Sullivan S."/>
            <person name="Sone E.D."/>
            <person name="Koren S."/>
            <person name="Silverstein K.A.T."/>
            <person name="Beckman K.B."/>
            <person name="Gohl D.M."/>
        </authorList>
    </citation>
    <scope>NUCLEOTIDE SEQUENCE</scope>
    <source>
        <strain evidence="4">Duluth1</strain>
        <tissue evidence="4">Whole animal</tissue>
    </source>
</reference>
<feature type="domain" description="DDE Tnp4" evidence="3">
    <location>
        <begin position="33"/>
        <end position="87"/>
    </location>
</feature>
<evidence type="ECO:0000256" key="2">
    <source>
        <dbReference type="ARBA" id="ARBA00022723"/>
    </source>
</evidence>